<dbReference type="Proteomes" id="UP000287563">
    <property type="component" value="Unassembled WGS sequence"/>
</dbReference>
<dbReference type="PANTHER" id="PTHR11138">
    <property type="entry name" value="METHIONYL-TRNA FORMYLTRANSFERASE"/>
    <property type="match status" value="1"/>
</dbReference>
<dbReference type="Gene3D" id="3.40.50.12230">
    <property type="match status" value="1"/>
</dbReference>
<reference evidence="2 3" key="1">
    <citation type="submission" date="2018-11" db="EMBL/GenBank/DDBJ databases">
        <title>Photobacterium sp. BEI247 sp. nov., a marine bacterium isolated from Yongle Blue Hole in the South China Sea.</title>
        <authorList>
            <person name="Wang X."/>
        </authorList>
    </citation>
    <scope>NUCLEOTIDE SEQUENCE [LARGE SCALE GENOMIC DNA]</scope>
    <source>
        <strain evidence="3">BEI247</strain>
    </source>
</reference>
<evidence type="ECO:0000259" key="1">
    <source>
        <dbReference type="Pfam" id="PF00551"/>
    </source>
</evidence>
<keyword evidence="3" id="KW-1185">Reference proteome</keyword>
<sequence length="313" mass="34816">MQQPLKIVIFSSSCMCLPLVNMLQNKHLLVGVVVTVSTDPLANADTQQLVANLQAMSIPIASFSEEESLAAELDSWQANMGVVFNFPKRIPYQIVNYFAGEIFNIHASDLPNYRGSMPVYWQLRHNLDETKLTLHRLVQQFDSGDIGHQLSLPIHPFDNFQTLNMKIMQLAPQLASEFIESFKNQSVVWIPQRELTEYDYAAGRLTTEDLQLNWNKNTVDEYIGATKAGNPHHGGISVTCAQGPFQILQISKSQQPTYGAEPGTVLLVDKFKGWVVAVTNGSVSLDVVASQSGYFSGYQYAIRYGIDAGVQLI</sequence>
<name>A0A3S3UKD3_9GAMM</name>
<dbReference type="InterPro" id="IPR036477">
    <property type="entry name" value="Formyl_transf_N_sf"/>
</dbReference>
<dbReference type="EMBL" id="RJLM01000002">
    <property type="protein sequence ID" value="RWX55969.1"/>
    <property type="molecule type" value="Genomic_DNA"/>
</dbReference>
<proteinExistence type="predicted"/>
<feature type="domain" description="Formyl transferase N-terminal" evidence="1">
    <location>
        <begin position="6"/>
        <end position="175"/>
    </location>
</feature>
<dbReference type="PANTHER" id="PTHR11138:SF5">
    <property type="entry name" value="METHIONYL-TRNA FORMYLTRANSFERASE, MITOCHONDRIAL"/>
    <property type="match status" value="1"/>
</dbReference>
<dbReference type="InterPro" id="IPR002376">
    <property type="entry name" value="Formyl_transf_N"/>
</dbReference>
<evidence type="ECO:0000313" key="3">
    <source>
        <dbReference type="Proteomes" id="UP000287563"/>
    </source>
</evidence>
<evidence type="ECO:0000313" key="2">
    <source>
        <dbReference type="EMBL" id="RWX55969.1"/>
    </source>
</evidence>
<dbReference type="RefSeq" id="WP_128783059.1">
    <property type="nucleotide sequence ID" value="NZ_RJLM01000002.1"/>
</dbReference>
<dbReference type="Pfam" id="PF00551">
    <property type="entry name" value="Formyl_trans_N"/>
    <property type="match status" value="1"/>
</dbReference>
<dbReference type="GO" id="GO:0004479">
    <property type="term" value="F:methionyl-tRNA formyltransferase activity"/>
    <property type="evidence" value="ECO:0007669"/>
    <property type="project" value="TreeGrafter"/>
</dbReference>
<comment type="caution">
    <text evidence="2">The sequence shown here is derived from an EMBL/GenBank/DDBJ whole genome shotgun (WGS) entry which is preliminary data.</text>
</comment>
<protein>
    <recommendedName>
        <fullName evidence="1">Formyl transferase N-terminal domain-containing protein</fullName>
    </recommendedName>
</protein>
<gene>
    <name evidence="2" type="ORF">EDI28_06635</name>
</gene>
<dbReference type="AlphaFoldDB" id="A0A3S3UKD3"/>
<dbReference type="OrthoDB" id="9802815at2"/>
<accession>A0A3S3UKD3</accession>
<dbReference type="SUPFAM" id="SSF53328">
    <property type="entry name" value="Formyltransferase"/>
    <property type="match status" value="1"/>
</dbReference>
<organism evidence="2 3">
    <name type="scientific">Photobacterium chitinilyticum</name>
    <dbReference type="NCBI Taxonomy" id="2485123"/>
    <lineage>
        <taxon>Bacteria</taxon>
        <taxon>Pseudomonadati</taxon>
        <taxon>Pseudomonadota</taxon>
        <taxon>Gammaproteobacteria</taxon>
        <taxon>Vibrionales</taxon>
        <taxon>Vibrionaceae</taxon>
        <taxon>Photobacterium</taxon>
    </lineage>
</organism>